<dbReference type="InterPro" id="IPR013423">
    <property type="entry name" value="CHP02594"/>
</dbReference>
<dbReference type="Gene3D" id="1.10.530.10">
    <property type="match status" value="1"/>
</dbReference>
<protein>
    <submittedName>
        <fullName evidence="4">Uncharacterized protein (TIGR02594 family)</fullName>
    </submittedName>
</protein>
<dbReference type="NCBIfam" id="TIGR02594">
    <property type="entry name" value="TIGR02594 family protein"/>
    <property type="match status" value="1"/>
</dbReference>
<accession>A0A840MQ87</accession>
<reference evidence="4 5" key="1">
    <citation type="submission" date="2020-08" db="EMBL/GenBank/DDBJ databases">
        <title>Genomic Encyclopedia of Type Strains, Phase IV (KMG-IV): sequencing the most valuable type-strain genomes for metagenomic binning, comparative biology and taxonomic classification.</title>
        <authorList>
            <person name="Goeker M."/>
        </authorList>
    </citation>
    <scope>NUCLEOTIDE SEQUENCE [LARGE SCALE GENOMIC DNA]</scope>
    <source>
        <strain evidence="4 5">DSM 27165</strain>
    </source>
</reference>
<organism evidence="4 5">
    <name type="scientific">Chitinivorax tropicus</name>
    <dbReference type="NCBI Taxonomy" id="714531"/>
    <lineage>
        <taxon>Bacteria</taxon>
        <taxon>Pseudomonadati</taxon>
        <taxon>Pseudomonadota</taxon>
        <taxon>Betaproteobacteria</taxon>
        <taxon>Chitinivorax</taxon>
    </lineage>
</organism>
<dbReference type="CDD" id="cd00442">
    <property type="entry name" value="Lyz-like"/>
    <property type="match status" value="1"/>
</dbReference>
<dbReference type="RefSeq" id="WP_184041971.1">
    <property type="nucleotide sequence ID" value="NZ_JACHHY010000053.1"/>
</dbReference>
<feature type="region of interest" description="Disordered" evidence="2">
    <location>
        <begin position="292"/>
        <end position="338"/>
    </location>
</feature>
<keyword evidence="5" id="KW-1185">Reference proteome</keyword>
<feature type="region of interest" description="Disordered" evidence="2">
    <location>
        <begin position="398"/>
        <end position="446"/>
    </location>
</feature>
<dbReference type="AlphaFoldDB" id="A0A840MQ87"/>
<dbReference type="InterPro" id="IPR008258">
    <property type="entry name" value="Transglycosylase_SLT_dom_1"/>
</dbReference>
<dbReference type="SUPFAM" id="SSF53955">
    <property type="entry name" value="Lysozyme-like"/>
    <property type="match status" value="1"/>
</dbReference>
<keyword evidence="1" id="KW-0175">Coiled coil</keyword>
<evidence type="ECO:0000313" key="5">
    <source>
        <dbReference type="Proteomes" id="UP000575898"/>
    </source>
</evidence>
<dbReference type="Pfam" id="PF01464">
    <property type="entry name" value="SLT"/>
    <property type="match status" value="1"/>
</dbReference>
<feature type="domain" description="Transglycosylase SLT" evidence="3">
    <location>
        <begin position="84"/>
        <end position="145"/>
    </location>
</feature>
<gene>
    <name evidence="4" type="ORF">HNQ59_003925</name>
</gene>
<name>A0A840MQ87_9PROT</name>
<dbReference type="EMBL" id="JACHHY010000053">
    <property type="protein sequence ID" value="MBB5020600.1"/>
    <property type="molecule type" value="Genomic_DNA"/>
</dbReference>
<feature type="compositionally biased region" description="Polar residues" evidence="2">
    <location>
        <begin position="545"/>
        <end position="565"/>
    </location>
</feature>
<dbReference type="Proteomes" id="UP000575898">
    <property type="component" value="Unassembled WGS sequence"/>
</dbReference>
<evidence type="ECO:0000313" key="4">
    <source>
        <dbReference type="EMBL" id="MBB5020600.1"/>
    </source>
</evidence>
<feature type="region of interest" description="Disordered" evidence="2">
    <location>
        <begin position="535"/>
        <end position="565"/>
    </location>
</feature>
<feature type="compositionally biased region" description="Pro residues" evidence="2">
    <location>
        <begin position="296"/>
        <end position="307"/>
    </location>
</feature>
<evidence type="ECO:0000259" key="3">
    <source>
        <dbReference type="Pfam" id="PF01464"/>
    </source>
</evidence>
<evidence type="ECO:0000256" key="2">
    <source>
        <dbReference type="SAM" id="MobiDB-lite"/>
    </source>
</evidence>
<feature type="coiled-coil region" evidence="1">
    <location>
        <begin position="598"/>
        <end position="651"/>
    </location>
</feature>
<feature type="compositionally biased region" description="Polar residues" evidence="2">
    <location>
        <begin position="436"/>
        <end position="446"/>
    </location>
</feature>
<evidence type="ECO:0000256" key="1">
    <source>
        <dbReference type="SAM" id="Coils"/>
    </source>
</evidence>
<feature type="compositionally biased region" description="Basic and acidic residues" evidence="2">
    <location>
        <begin position="41"/>
        <end position="51"/>
    </location>
</feature>
<comment type="caution">
    <text evidence="4">The sequence shown here is derived from an EMBL/GenBank/DDBJ whole genome shotgun (WGS) entry which is preliminary data.</text>
</comment>
<proteinExistence type="predicted"/>
<feature type="region of interest" description="Disordered" evidence="2">
    <location>
        <begin position="32"/>
        <end position="55"/>
    </location>
</feature>
<dbReference type="InterPro" id="IPR023346">
    <property type="entry name" value="Lysozyme-like_dom_sf"/>
</dbReference>
<sequence>MGKESIRNSGASVPVYDAVDKKQADACKPNQINAQSNADEPISHQHGELSGRSRAAGDISEDVRRIIIDMIIDEAVRRGHSHRDIAIILLIARLESGFNPDAAACSTSASGIGQFTDKTAMEILRVTSTSYWRKNNPLHADIDITKIEDRFNARKNIIAMIILYELCKKISCQVMASSPDEIECRIYQYYHKGIYFDAILENKKVKYRVKEKIDTYGQEKFAAEIQPYINKVVLALQKQTKVQFALKQPNGQPVAKAEYVAIVPKKPLTTVEDRDHFFGWIKKYYQKASSYFSPSPSAPKPPTPQPTAPNQSTARPVGAAQQAKVPVIPPQSYPPRVKDSDKFAVITGKTDGQGLTQVISAPGTAEIYMCILEMDYDEKAIQRAKQAEEHLLAPALQSTHPADQSADPPIRVEDGNATPAESKLPDDGLAPAAASSPDSVEAQPSEQDLAHLQQVADEANYAFPTPKITSLYCDRQPNMQKVAEALKKEGKLFDSFLIEHARSYVVKPTQELTQAANMATTSAGKVNVIELSSNKVEKQEKRSQPAAQVTTANGNPAATAQSNAKTPWMDIALKERYQRAIPSTVQSSAEGKALLKAINEYAASIKDLKKQLKKLDAKKQQAEIEKVKQEIDGKQAELNKKLAELETLQTKYNNPRIVEYIKTTDTGMNLVKTNKPVDDEIAWCASFVNWCLVQAGVKTHNSARAADWGTFGVEAPEGTYGAIVWIRFTSSNKSGAVTLSGNHVGFLYMEDGNYLYMLGGNQKGDINNKEVDGVPKVSITRFPKNSISIMARKIPKVLL</sequence>